<dbReference type="GO" id="GO:0005739">
    <property type="term" value="C:mitochondrion"/>
    <property type="evidence" value="ECO:0007669"/>
    <property type="project" value="UniProtKB-SubCell"/>
</dbReference>
<dbReference type="Proteomes" id="UP000594262">
    <property type="component" value="Unplaced"/>
</dbReference>
<dbReference type="GO" id="GO:0005840">
    <property type="term" value="C:ribosome"/>
    <property type="evidence" value="ECO:0007669"/>
    <property type="project" value="UniProtKB-KW"/>
</dbReference>
<accession>A0A7M5U1W1</accession>
<dbReference type="GO" id="GO:0006412">
    <property type="term" value="P:translation"/>
    <property type="evidence" value="ECO:0007669"/>
    <property type="project" value="TreeGrafter"/>
</dbReference>
<keyword evidence="3" id="KW-0809">Transit peptide</keyword>
<dbReference type="PANTHER" id="PTHR21244:SF1">
    <property type="entry name" value="SMALL RIBOSOMAL SUBUNIT PROTEIN US3M"/>
    <property type="match status" value="1"/>
</dbReference>
<protein>
    <submittedName>
        <fullName evidence="7">Uncharacterized protein</fullName>
    </submittedName>
</protein>
<keyword evidence="8" id="KW-1185">Reference proteome</keyword>
<evidence type="ECO:0000256" key="6">
    <source>
        <dbReference type="ARBA" id="ARBA00023274"/>
    </source>
</evidence>
<dbReference type="GO" id="GO:0003723">
    <property type="term" value="F:RNA binding"/>
    <property type="evidence" value="ECO:0007669"/>
    <property type="project" value="InterPro"/>
</dbReference>
<dbReference type="PANTHER" id="PTHR21244">
    <property type="entry name" value="MITOCHONDRIAL 28S RIBOSOMAL PROTEIN S24"/>
    <property type="match status" value="1"/>
</dbReference>
<dbReference type="InterPro" id="IPR026146">
    <property type="entry name" value="Ribosomal_uS3m"/>
</dbReference>
<organism evidence="7 8">
    <name type="scientific">Clytia hemisphaerica</name>
    <dbReference type="NCBI Taxonomy" id="252671"/>
    <lineage>
        <taxon>Eukaryota</taxon>
        <taxon>Metazoa</taxon>
        <taxon>Cnidaria</taxon>
        <taxon>Hydrozoa</taxon>
        <taxon>Hydroidolina</taxon>
        <taxon>Leptothecata</taxon>
        <taxon>Obeliida</taxon>
        <taxon>Clytiidae</taxon>
        <taxon>Clytia</taxon>
    </lineage>
</organism>
<comment type="subcellular location">
    <subcellularLocation>
        <location evidence="1">Mitochondrion</location>
    </subcellularLocation>
</comment>
<evidence type="ECO:0000313" key="8">
    <source>
        <dbReference type="Proteomes" id="UP000594262"/>
    </source>
</evidence>
<keyword evidence="5" id="KW-0496">Mitochondrion</keyword>
<evidence type="ECO:0000313" key="7">
    <source>
        <dbReference type="EnsemblMetazoa" id="CLYHEMP005037.1"/>
    </source>
</evidence>
<evidence type="ECO:0000256" key="4">
    <source>
        <dbReference type="ARBA" id="ARBA00022980"/>
    </source>
</evidence>
<keyword evidence="4" id="KW-0689">Ribosomal protein</keyword>
<dbReference type="Pfam" id="PF14955">
    <property type="entry name" value="MRP-S24"/>
    <property type="match status" value="1"/>
</dbReference>
<dbReference type="AlphaFoldDB" id="A0A7M5U1W1"/>
<dbReference type="OrthoDB" id="5950413at2759"/>
<dbReference type="GO" id="GO:1990904">
    <property type="term" value="C:ribonucleoprotein complex"/>
    <property type="evidence" value="ECO:0007669"/>
    <property type="project" value="UniProtKB-KW"/>
</dbReference>
<name>A0A7M5U1W1_9CNID</name>
<evidence type="ECO:0000256" key="2">
    <source>
        <dbReference type="ARBA" id="ARBA00010761"/>
    </source>
</evidence>
<comment type="similarity">
    <text evidence="2">Belongs to the universal ribosomal protein uS3 family.</text>
</comment>
<evidence type="ECO:0000256" key="3">
    <source>
        <dbReference type="ARBA" id="ARBA00022946"/>
    </source>
</evidence>
<evidence type="ECO:0000256" key="5">
    <source>
        <dbReference type="ARBA" id="ARBA00023128"/>
    </source>
</evidence>
<reference evidence="7" key="1">
    <citation type="submission" date="2021-01" db="UniProtKB">
        <authorList>
            <consortium name="EnsemblMetazoa"/>
        </authorList>
    </citation>
    <scope>IDENTIFICATION</scope>
</reference>
<evidence type="ECO:0000256" key="1">
    <source>
        <dbReference type="ARBA" id="ARBA00004173"/>
    </source>
</evidence>
<dbReference type="SUPFAM" id="SSF54814">
    <property type="entry name" value="Prokaryotic type KH domain (KH-domain type II)"/>
    <property type="match status" value="1"/>
</dbReference>
<keyword evidence="6" id="KW-0687">Ribonucleoprotein</keyword>
<proteinExistence type="inferred from homology"/>
<sequence length="164" mass="18725">MFELILKQTIQNKNTLLRHALQPQCCACAVRHIMRKPLTKLPNQSTKGTKMKKYVVPPHRIGVIKGHDSHHTGGLKGSHWAAERFADDIMIRRFIEGTFYQHITSDVIIKRRLNEIIVTFFVTGRGADGTTAKVYFLKAFTEKLLSEMMGCIVKMELRTGPEFV</sequence>
<dbReference type="InterPro" id="IPR009019">
    <property type="entry name" value="KH_sf_prok-type"/>
</dbReference>
<dbReference type="EnsemblMetazoa" id="CLYHEMT005037.1">
    <property type="protein sequence ID" value="CLYHEMP005037.1"/>
    <property type="gene ID" value="CLYHEMG005037"/>
</dbReference>